<gene>
    <name evidence="2" type="ORF">GOC77_01080</name>
</gene>
<evidence type="ECO:0000256" key="1">
    <source>
        <dbReference type="SAM" id="MobiDB-lite"/>
    </source>
</evidence>
<protein>
    <submittedName>
        <fullName evidence="2">Uncharacterized protein</fullName>
    </submittedName>
</protein>
<dbReference type="Proteomes" id="UP000641625">
    <property type="component" value="Unassembled WGS sequence"/>
</dbReference>
<dbReference type="RefSeq" id="WP_170095616.1">
    <property type="nucleotide sequence ID" value="NZ_WOWA01000002.1"/>
</dbReference>
<reference evidence="2" key="1">
    <citation type="submission" date="2019-12" db="EMBL/GenBank/DDBJ databases">
        <title>Whole genome sequencing of Haloarcula argentinensis strain pws5.</title>
        <authorList>
            <person name="Verma D.K."/>
            <person name="Gopal K."/>
            <person name="Prasad E.S."/>
        </authorList>
    </citation>
    <scope>NUCLEOTIDE SEQUENCE</scope>
    <source>
        <strain evidence="2">Pws5</strain>
    </source>
</reference>
<organism evidence="2 3">
    <name type="scientific">Haloarcula argentinensis</name>
    <dbReference type="NCBI Taxonomy" id="43776"/>
    <lineage>
        <taxon>Archaea</taxon>
        <taxon>Methanobacteriati</taxon>
        <taxon>Methanobacteriota</taxon>
        <taxon>Stenosarchaea group</taxon>
        <taxon>Halobacteria</taxon>
        <taxon>Halobacteriales</taxon>
        <taxon>Haloarculaceae</taxon>
        <taxon>Haloarcula</taxon>
    </lineage>
</organism>
<sequence length="174" mass="19414">MTEEVDFLIERIREEYGAGSLPAGLRPAGEDPPPLALIDRQDVEDEDDIEQRKGELTRGNIVSVASVDESTSPIGTEYDHDIERVAGIRIEGLDADEFGYVDDSGDDGAPWSSLVRVIRRAILRVRSYPGTGTPSIDYTHLELANAAPQSQTWSDYYRWDVDVIFDGFERLPDI</sequence>
<proteinExistence type="predicted"/>
<accession>A0A847UEF6</accession>
<feature type="region of interest" description="Disordered" evidence="1">
    <location>
        <begin position="19"/>
        <end position="53"/>
    </location>
</feature>
<dbReference type="AlphaFoldDB" id="A0A847UEF6"/>
<evidence type="ECO:0000313" key="3">
    <source>
        <dbReference type="Proteomes" id="UP000641625"/>
    </source>
</evidence>
<evidence type="ECO:0000313" key="2">
    <source>
        <dbReference type="EMBL" id="NLV11885.1"/>
    </source>
</evidence>
<name>A0A847UEF6_HALAR</name>
<comment type="caution">
    <text evidence="2">The sequence shown here is derived from an EMBL/GenBank/DDBJ whole genome shotgun (WGS) entry which is preliminary data.</text>
</comment>
<dbReference type="EMBL" id="WOWA01000002">
    <property type="protein sequence ID" value="NLV11885.1"/>
    <property type="molecule type" value="Genomic_DNA"/>
</dbReference>